<dbReference type="PANTHER" id="PTHR38011:SF11">
    <property type="entry name" value="2,5-DIAMINO-6-RIBOSYLAMINO-4(3H)-PYRIMIDINONE 5'-PHOSPHATE REDUCTASE"/>
    <property type="match status" value="1"/>
</dbReference>
<evidence type="ECO:0000313" key="2">
    <source>
        <dbReference type="EMBL" id="MBD2189503.1"/>
    </source>
</evidence>
<gene>
    <name evidence="2" type="ORF">H6F41_15320</name>
</gene>
<proteinExistence type="predicted"/>
<evidence type="ECO:0000313" key="3">
    <source>
        <dbReference type="Proteomes" id="UP000642094"/>
    </source>
</evidence>
<sequence>MKATVYIATSVDGFIARNNGGIDWLPSGGDTDGSEDYGYQEFIDSVDALVMGRNTYELALSFDSWPYGEKPVFVLSSRKIDIPDDITKTVESMCAPPREIVCRLSERGFQHLYIDGGKTIQGFLSEGLIKQLIITKVPILIGAGIPLFSSLPHDVRLHHLETRQFENGLVQSKYKVIEDAA</sequence>
<dbReference type="Pfam" id="PF01872">
    <property type="entry name" value="RibD_C"/>
    <property type="match status" value="1"/>
</dbReference>
<dbReference type="SUPFAM" id="SSF53597">
    <property type="entry name" value="Dihydrofolate reductase-like"/>
    <property type="match status" value="1"/>
</dbReference>
<name>A0ABR7ZZW9_9CYAN</name>
<dbReference type="RefSeq" id="WP_190404331.1">
    <property type="nucleotide sequence ID" value="NZ_JACJQB010000041.1"/>
</dbReference>
<dbReference type="Gene3D" id="3.40.430.10">
    <property type="entry name" value="Dihydrofolate Reductase, subunit A"/>
    <property type="match status" value="1"/>
</dbReference>
<keyword evidence="3" id="KW-1185">Reference proteome</keyword>
<protein>
    <submittedName>
        <fullName evidence="2">Dihydrofolate reductase</fullName>
    </submittedName>
</protein>
<dbReference type="Proteomes" id="UP000642094">
    <property type="component" value="Unassembled WGS sequence"/>
</dbReference>
<dbReference type="InterPro" id="IPR050765">
    <property type="entry name" value="Riboflavin_Biosynth_HTPR"/>
</dbReference>
<evidence type="ECO:0000259" key="1">
    <source>
        <dbReference type="Pfam" id="PF01872"/>
    </source>
</evidence>
<reference evidence="2 3" key="1">
    <citation type="journal article" date="2020" name="ISME J.">
        <title>Comparative genomics reveals insights into cyanobacterial evolution and habitat adaptation.</title>
        <authorList>
            <person name="Chen M.Y."/>
            <person name="Teng W.K."/>
            <person name="Zhao L."/>
            <person name="Hu C.X."/>
            <person name="Zhou Y.K."/>
            <person name="Han B.P."/>
            <person name="Song L.R."/>
            <person name="Shu W.S."/>
        </authorList>
    </citation>
    <scope>NUCLEOTIDE SEQUENCE [LARGE SCALE GENOMIC DNA]</scope>
    <source>
        <strain evidence="2 3">FACHB-723</strain>
    </source>
</reference>
<dbReference type="PANTHER" id="PTHR38011">
    <property type="entry name" value="DIHYDROFOLATE REDUCTASE FAMILY PROTEIN (AFU_ORTHOLOGUE AFUA_8G06820)"/>
    <property type="match status" value="1"/>
</dbReference>
<dbReference type="InterPro" id="IPR002734">
    <property type="entry name" value="RibDG_C"/>
</dbReference>
<comment type="caution">
    <text evidence="2">The sequence shown here is derived from an EMBL/GenBank/DDBJ whole genome shotgun (WGS) entry which is preliminary data.</text>
</comment>
<organism evidence="2 3">
    <name type="scientific">Pseudanabaena mucicola FACHB-723</name>
    <dbReference type="NCBI Taxonomy" id="2692860"/>
    <lineage>
        <taxon>Bacteria</taxon>
        <taxon>Bacillati</taxon>
        <taxon>Cyanobacteriota</taxon>
        <taxon>Cyanophyceae</taxon>
        <taxon>Pseudanabaenales</taxon>
        <taxon>Pseudanabaenaceae</taxon>
        <taxon>Pseudanabaena</taxon>
    </lineage>
</organism>
<accession>A0ABR7ZZW9</accession>
<feature type="domain" description="Bacterial bifunctional deaminase-reductase C-terminal" evidence="1">
    <location>
        <begin position="4"/>
        <end position="170"/>
    </location>
</feature>
<dbReference type="EMBL" id="JACJQB010000041">
    <property type="protein sequence ID" value="MBD2189503.1"/>
    <property type="molecule type" value="Genomic_DNA"/>
</dbReference>
<dbReference type="InterPro" id="IPR024072">
    <property type="entry name" value="DHFR-like_dom_sf"/>
</dbReference>